<dbReference type="Proteomes" id="UP001305647">
    <property type="component" value="Unassembled WGS sequence"/>
</dbReference>
<evidence type="ECO:0000313" key="8">
    <source>
        <dbReference type="Proteomes" id="UP001305647"/>
    </source>
</evidence>
<dbReference type="GO" id="GO:0071949">
    <property type="term" value="F:FAD binding"/>
    <property type="evidence" value="ECO:0007669"/>
    <property type="project" value="InterPro"/>
</dbReference>
<organism evidence="7 8">
    <name type="scientific">Parathielavia hyrcaniae</name>
    <dbReference type="NCBI Taxonomy" id="113614"/>
    <lineage>
        <taxon>Eukaryota</taxon>
        <taxon>Fungi</taxon>
        <taxon>Dikarya</taxon>
        <taxon>Ascomycota</taxon>
        <taxon>Pezizomycotina</taxon>
        <taxon>Sordariomycetes</taxon>
        <taxon>Sordariomycetidae</taxon>
        <taxon>Sordariales</taxon>
        <taxon>Chaetomiaceae</taxon>
        <taxon>Parathielavia</taxon>
    </lineage>
</organism>
<name>A0AAN6SYR2_9PEZI</name>
<dbReference type="Pfam" id="PF01494">
    <property type="entry name" value="FAD_binding_3"/>
    <property type="match status" value="1"/>
</dbReference>
<proteinExistence type="inferred from homology"/>
<keyword evidence="5" id="KW-0560">Oxidoreductase</keyword>
<reference evidence="7" key="1">
    <citation type="journal article" date="2023" name="Mol. Phylogenet. Evol.">
        <title>Genome-scale phylogeny and comparative genomics of the fungal order Sordariales.</title>
        <authorList>
            <person name="Hensen N."/>
            <person name="Bonometti L."/>
            <person name="Westerberg I."/>
            <person name="Brannstrom I.O."/>
            <person name="Guillou S."/>
            <person name="Cros-Aarteil S."/>
            <person name="Calhoun S."/>
            <person name="Haridas S."/>
            <person name="Kuo A."/>
            <person name="Mondo S."/>
            <person name="Pangilinan J."/>
            <person name="Riley R."/>
            <person name="LaButti K."/>
            <person name="Andreopoulos B."/>
            <person name="Lipzen A."/>
            <person name="Chen C."/>
            <person name="Yan M."/>
            <person name="Daum C."/>
            <person name="Ng V."/>
            <person name="Clum A."/>
            <person name="Steindorff A."/>
            <person name="Ohm R.A."/>
            <person name="Martin F."/>
            <person name="Silar P."/>
            <person name="Natvig D.O."/>
            <person name="Lalanne C."/>
            <person name="Gautier V."/>
            <person name="Ament-Velasquez S.L."/>
            <person name="Kruys A."/>
            <person name="Hutchinson M.I."/>
            <person name="Powell A.J."/>
            <person name="Barry K."/>
            <person name="Miller A.N."/>
            <person name="Grigoriev I.V."/>
            <person name="Debuchy R."/>
            <person name="Gladieux P."/>
            <person name="Hiltunen Thoren M."/>
            <person name="Johannesson H."/>
        </authorList>
    </citation>
    <scope>NUCLEOTIDE SEQUENCE</scope>
    <source>
        <strain evidence="7">CBS 757.83</strain>
    </source>
</reference>
<accession>A0AAN6SYR2</accession>
<dbReference type="InterPro" id="IPR050562">
    <property type="entry name" value="FAD_mOase_fung"/>
</dbReference>
<sequence length="475" mass="53098">MVDRPHMPGTIHVDILWNGTSTFPTAFSSIRLDRPHEGLPIPHATMRVIIVGSGLSGLVLGHCLVQAGINDFVILERRPDAAERSGSVIGFFPQTFRILDQLDLLDDIQKLCPPLHHWLHLNPQVRTIYTGGQRGFFDFLQTNHGHASRGFMRRDLMEILYSKLPHRERHVLPNKKVTGVEQDESSVTVTCSDGSVFKGDVLVGCDGVHSAVQRYALEQPRGESKPPPRAEYRGLFGSSPLPDGIAPCGITETHDRGIVFMILCSQDTAFWFVTHLKDKNAPGSQKYSSEDIQALVDEYENHSVAPGGKVTFGDLWRTRKLIPGPGMYDLHESVAERWYNGRVVIVGDAAHKMTPNLGQGGNNAIESVASLVNRLNALAKEKPIPTAAELEAAFGLYQNEREAQVKFIAGLAGSYTRWTSWRNWFGWFMQFWMWPLAGDRLVVNRLLSPLIKDSIKLDFVQEKHLPAGKVPWKFP</sequence>
<reference evidence="7" key="2">
    <citation type="submission" date="2023-05" db="EMBL/GenBank/DDBJ databases">
        <authorList>
            <consortium name="Lawrence Berkeley National Laboratory"/>
            <person name="Steindorff A."/>
            <person name="Hensen N."/>
            <person name="Bonometti L."/>
            <person name="Westerberg I."/>
            <person name="Brannstrom I.O."/>
            <person name="Guillou S."/>
            <person name="Cros-Aarteil S."/>
            <person name="Calhoun S."/>
            <person name="Haridas S."/>
            <person name="Kuo A."/>
            <person name="Mondo S."/>
            <person name="Pangilinan J."/>
            <person name="Riley R."/>
            <person name="Labutti K."/>
            <person name="Andreopoulos B."/>
            <person name="Lipzen A."/>
            <person name="Chen C."/>
            <person name="Yanf M."/>
            <person name="Daum C."/>
            <person name="Ng V."/>
            <person name="Clum A."/>
            <person name="Ohm R."/>
            <person name="Martin F."/>
            <person name="Silar P."/>
            <person name="Natvig D."/>
            <person name="Lalanne C."/>
            <person name="Gautier V."/>
            <person name="Ament-Velasquez S.L."/>
            <person name="Kruys A."/>
            <person name="Hutchinson M.I."/>
            <person name="Powell A.J."/>
            <person name="Barry K."/>
            <person name="Miller A.N."/>
            <person name="Grigoriev I.V."/>
            <person name="Debuchy R."/>
            <person name="Gladieux P."/>
            <person name="Thoren M.H."/>
            <person name="Johannesson H."/>
        </authorList>
    </citation>
    <scope>NUCLEOTIDE SEQUENCE</scope>
    <source>
        <strain evidence="7">CBS 757.83</strain>
    </source>
</reference>
<keyword evidence="4" id="KW-0274">FAD</keyword>
<evidence type="ECO:0000256" key="5">
    <source>
        <dbReference type="ARBA" id="ARBA00023002"/>
    </source>
</evidence>
<feature type="domain" description="FAD-binding" evidence="6">
    <location>
        <begin position="46"/>
        <end position="381"/>
    </location>
</feature>
<dbReference type="EMBL" id="MU863655">
    <property type="protein sequence ID" value="KAK4098755.1"/>
    <property type="molecule type" value="Genomic_DNA"/>
</dbReference>
<dbReference type="GO" id="GO:0004497">
    <property type="term" value="F:monooxygenase activity"/>
    <property type="evidence" value="ECO:0007669"/>
    <property type="project" value="InterPro"/>
</dbReference>
<protein>
    <submittedName>
        <fullName evidence="7">FAD/NAD(P)-binding domain-containing protein</fullName>
    </submittedName>
</protein>
<dbReference type="PRINTS" id="PR00420">
    <property type="entry name" value="RNGMNOXGNASE"/>
</dbReference>
<dbReference type="InterPro" id="IPR036188">
    <property type="entry name" value="FAD/NAD-bd_sf"/>
</dbReference>
<evidence type="ECO:0000259" key="6">
    <source>
        <dbReference type="Pfam" id="PF01494"/>
    </source>
</evidence>
<dbReference type="SUPFAM" id="SSF51905">
    <property type="entry name" value="FAD/NAD(P)-binding domain"/>
    <property type="match status" value="1"/>
</dbReference>
<evidence type="ECO:0000313" key="7">
    <source>
        <dbReference type="EMBL" id="KAK4098755.1"/>
    </source>
</evidence>
<comment type="similarity">
    <text evidence="2">Belongs to the paxM FAD-dependent monooxygenase family.</text>
</comment>
<evidence type="ECO:0000256" key="4">
    <source>
        <dbReference type="ARBA" id="ARBA00022827"/>
    </source>
</evidence>
<keyword evidence="3" id="KW-0285">Flavoprotein</keyword>
<comment type="caution">
    <text evidence="7">The sequence shown here is derived from an EMBL/GenBank/DDBJ whole genome shotgun (WGS) entry which is preliminary data.</text>
</comment>
<evidence type="ECO:0000256" key="3">
    <source>
        <dbReference type="ARBA" id="ARBA00022630"/>
    </source>
</evidence>
<dbReference type="PANTHER" id="PTHR47356">
    <property type="entry name" value="FAD-DEPENDENT MONOOXYGENASE ASQG-RELATED"/>
    <property type="match status" value="1"/>
</dbReference>
<dbReference type="Gene3D" id="3.50.50.60">
    <property type="entry name" value="FAD/NAD(P)-binding domain"/>
    <property type="match status" value="1"/>
</dbReference>
<keyword evidence="8" id="KW-1185">Reference proteome</keyword>
<evidence type="ECO:0000256" key="2">
    <source>
        <dbReference type="ARBA" id="ARBA00007992"/>
    </source>
</evidence>
<dbReference type="AlphaFoldDB" id="A0AAN6SYR2"/>
<dbReference type="PANTHER" id="PTHR47356:SF2">
    <property type="entry name" value="FAD-BINDING DOMAIN-CONTAINING PROTEIN-RELATED"/>
    <property type="match status" value="1"/>
</dbReference>
<comment type="cofactor">
    <cofactor evidence="1">
        <name>FAD</name>
        <dbReference type="ChEBI" id="CHEBI:57692"/>
    </cofactor>
</comment>
<evidence type="ECO:0000256" key="1">
    <source>
        <dbReference type="ARBA" id="ARBA00001974"/>
    </source>
</evidence>
<dbReference type="InterPro" id="IPR002938">
    <property type="entry name" value="FAD-bd"/>
</dbReference>
<gene>
    <name evidence="7" type="ORF">N658DRAFT_454379</name>
</gene>